<name>W6ME99_9GAMM</name>
<dbReference type="Proteomes" id="UP000035760">
    <property type="component" value="Unassembled WGS sequence"/>
</dbReference>
<protein>
    <submittedName>
        <fullName evidence="1">Uncharacterized protein</fullName>
    </submittedName>
</protein>
<reference evidence="1" key="2">
    <citation type="submission" date="2014-03" db="EMBL/GenBank/DDBJ databases">
        <title>Candidatus Competibacter-lineage genomes retrieved from metagenomes reveal functional metabolic diversity.</title>
        <authorList>
            <person name="McIlroy S.J."/>
            <person name="Albertsen M."/>
            <person name="Andresen E.K."/>
            <person name="Saunders A.M."/>
            <person name="Kristiansen R."/>
            <person name="Stokholm-Bjerregaard M."/>
            <person name="Nielsen K.L."/>
            <person name="Nielsen P.H."/>
        </authorList>
    </citation>
    <scope>NUCLEOTIDE SEQUENCE</scope>
    <source>
        <strain evidence="1">Run_A_D11</strain>
    </source>
</reference>
<gene>
    <name evidence="1" type="ORF">BN873_890149</name>
</gene>
<sequence>MESADRSFGKWSADSVHCEFGADAAPVRQGFVQHLAKIAKVCENTKLRPQFLQKERSAWSRKIISCH</sequence>
<keyword evidence="2" id="KW-1185">Reference proteome</keyword>
<evidence type="ECO:0000313" key="1">
    <source>
        <dbReference type="EMBL" id="CDI04243.1"/>
    </source>
</evidence>
<dbReference type="EMBL" id="CBTJ020000101">
    <property type="protein sequence ID" value="CDI04243.1"/>
    <property type="molecule type" value="Genomic_DNA"/>
</dbReference>
<accession>W6ME99</accession>
<organism evidence="1 2">
    <name type="scientific">Candidatus Competibacter denitrificans Run_A_D11</name>
    <dbReference type="NCBI Taxonomy" id="1400863"/>
    <lineage>
        <taxon>Bacteria</taxon>
        <taxon>Pseudomonadati</taxon>
        <taxon>Pseudomonadota</taxon>
        <taxon>Gammaproteobacteria</taxon>
        <taxon>Candidatus Competibacteraceae</taxon>
        <taxon>Candidatus Competibacter</taxon>
    </lineage>
</organism>
<reference evidence="1" key="1">
    <citation type="submission" date="2013-07" db="EMBL/GenBank/DDBJ databases">
        <authorList>
            <person name="McIlroy S."/>
        </authorList>
    </citation>
    <scope>NUCLEOTIDE SEQUENCE [LARGE SCALE GENOMIC DNA]</scope>
    <source>
        <strain evidence="1">Run_A_D11</strain>
    </source>
</reference>
<evidence type="ECO:0000313" key="2">
    <source>
        <dbReference type="Proteomes" id="UP000035760"/>
    </source>
</evidence>
<dbReference type="STRING" id="1400863.BN873_890149"/>
<comment type="caution">
    <text evidence="1">The sequence shown here is derived from an EMBL/GenBank/DDBJ whole genome shotgun (WGS) entry which is preliminary data.</text>
</comment>
<dbReference type="AlphaFoldDB" id="W6ME99"/>
<proteinExistence type="predicted"/>